<dbReference type="HOGENOM" id="CLU_038161_1_0_1"/>
<feature type="repeat" description="TNFR-Cys" evidence="11">
    <location>
        <begin position="101"/>
        <end position="142"/>
    </location>
</feature>
<accession>F6SDD8</accession>
<dbReference type="PRINTS" id="PR01956">
    <property type="entry name" value="TNFACTORR10"/>
</dbReference>
<comment type="caution">
    <text evidence="11">Lacks conserved residue(s) required for the propagation of feature annotation.</text>
</comment>
<dbReference type="InterPro" id="IPR052491">
    <property type="entry name" value="TNFRSF10"/>
</dbReference>
<feature type="disulfide bond" evidence="11">
    <location>
        <begin position="121"/>
        <end position="134"/>
    </location>
</feature>
<evidence type="ECO:0000259" key="15">
    <source>
        <dbReference type="PROSITE" id="PS50050"/>
    </source>
</evidence>
<keyword evidence="7 13" id="KW-0472">Membrane</keyword>
<dbReference type="InterPro" id="IPR001368">
    <property type="entry name" value="TNFR/NGFR_Cys_rich_reg"/>
</dbReference>
<dbReference type="Pfam" id="PF00020">
    <property type="entry name" value="TNFR_c6"/>
    <property type="match status" value="2"/>
</dbReference>
<dbReference type="CDD" id="cd08315">
    <property type="entry name" value="Death_TRAILR_DR4_DR5"/>
    <property type="match status" value="1"/>
</dbReference>
<evidence type="ECO:0000259" key="14">
    <source>
        <dbReference type="PROSITE" id="PS50017"/>
    </source>
</evidence>
<feature type="domain" description="Death" evidence="14">
    <location>
        <begin position="363"/>
        <end position="432"/>
    </location>
</feature>
<dbReference type="AlphaFoldDB" id="F6SDD8"/>
<comment type="subcellular location">
    <subcellularLocation>
        <location evidence="1">Membrane</location>
        <topology evidence="1">Single-pass type I membrane protein</topology>
    </subcellularLocation>
</comment>
<dbReference type="FunFam" id="2.10.50.10:FF:000016">
    <property type="entry name" value="Tumor necrosis factor receptor superfamily member 10B"/>
    <property type="match status" value="1"/>
</dbReference>
<keyword evidence="17" id="KW-1185">Reference proteome</keyword>
<dbReference type="FunFam" id="1.10.533.10:FF:000043">
    <property type="entry name" value="Tumor necrosis factor receptor superfamily member 10A"/>
    <property type="match status" value="1"/>
</dbReference>
<dbReference type="Bgee" id="ENSECAG00000024512">
    <property type="expression patterns" value="Expressed in synovial membrane of synovial joint and 23 other cell types or tissues"/>
</dbReference>
<dbReference type="Ensembl" id="ENSECAT00000026410.3">
    <property type="protein sequence ID" value="ENSECAP00000022028.3"/>
    <property type="gene ID" value="ENSECAG00000024512.3"/>
</dbReference>
<evidence type="ECO:0000256" key="9">
    <source>
        <dbReference type="ARBA" id="ARBA00023170"/>
    </source>
</evidence>
<dbReference type="PANTHER" id="PTHR46330:SF1">
    <property type="entry name" value="TUMOR NECROSIS FACTOR RECEPTOR SUPERFAMILY MEMBER 10B"/>
    <property type="match status" value="1"/>
</dbReference>
<evidence type="ECO:0000256" key="7">
    <source>
        <dbReference type="ARBA" id="ARBA00023136"/>
    </source>
</evidence>
<evidence type="ECO:0000256" key="8">
    <source>
        <dbReference type="ARBA" id="ARBA00023157"/>
    </source>
</evidence>
<dbReference type="GO" id="GO:0009986">
    <property type="term" value="C:cell surface"/>
    <property type="evidence" value="ECO:0000318"/>
    <property type="project" value="GO_Central"/>
</dbReference>
<evidence type="ECO:0000256" key="3">
    <source>
        <dbReference type="ARBA" id="ARBA00022703"/>
    </source>
</evidence>
<dbReference type="CDD" id="cd10580">
    <property type="entry name" value="TNFRSF10"/>
    <property type="match status" value="1"/>
</dbReference>
<feature type="repeat" description="TNFR-Cys" evidence="11">
    <location>
        <begin position="143"/>
        <end position="183"/>
    </location>
</feature>
<evidence type="ECO:0000256" key="13">
    <source>
        <dbReference type="SAM" id="Phobius"/>
    </source>
</evidence>
<evidence type="ECO:0000256" key="10">
    <source>
        <dbReference type="ARBA" id="ARBA00023180"/>
    </source>
</evidence>
<feature type="transmembrane region" description="Helical" evidence="13">
    <location>
        <begin position="49"/>
        <end position="68"/>
    </location>
</feature>
<dbReference type="STRING" id="9796.ENSECAP00000022028"/>
<dbReference type="GO" id="GO:0036462">
    <property type="term" value="P:TRAIL-activated apoptotic signaling pathway"/>
    <property type="evidence" value="ECO:0000318"/>
    <property type="project" value="GO_Central"/>
</dbReference>
<evidence type="ECO:0000313" key="17">
    <source>
        <dbReference type="Proteomes" id="UP000002281"/>
    </source>
</evidence>
<dbReference type="Gene3D" id="1.10.533.10">
    <property type="entry name" value="Death Domain, Fas"/>
    <property type="match status" value="1"/>
</dbReference>
<keyword evidence="10" id="KW-0325">Glycoprotein</keyword>
<organism evidence="16 17">
    <name type="scientific">Equus caballus</name>
    <name type="common">Horse</name>
    <dbReference type="NCBI Taxonomy" id="9796"/>
    <lineage>
        <taxon>Eukaryota</taxon>
        <taxon>Metazoa</taxon>
        <taxon>Chordata</taxon>
        <taxon>Craniata</taxon>
        <taxon>Vertebrata</taxon>
        <taxon>Euteleostomi</taxon>
        <taxon>Mammalia</taxon>
        <taxon>Eutheria</taxon>
        <taxon>Laurasiatheria</taxon>
        <taxon>Perissodactyla</taxon>
        <taxon>Equidae</taxon>
        <taxon>Equus</taxon>
    </lineage>
</organism>
<dbReference type="GO" id="GO:0005886">
    <property type="term" value="C:plasma membrane"/>
    <property type="evidence" value="ECO:0000318"/>
    <property type="project" value="GO_Central"/>
</dbReference>
<dbReference type="Proteomes" id="UP000002281">
    <property type="component" value="Chromosome 2"/>
</dbReference>
<dbReference type="SMART" id="SM00208">
    <property type="entry name" value="TNFR"/>
    <property type="match status" value="2"/>
</dbReference>
<dbReference type="SUPFAM" id="SSF57586">
    <property type="entry name" value="TNF receptor-like"/>
    <property type="match status" value="3"/>
</dbReference>
<keyword evidence="8 11" id="KW-1015">Disulfide bond</keyword>
<feature type="transmembrane region" description="Helical" evidence="13">
    <location>
        <begin position="221"/>
        <end position="243"/>
    </location>
</feature>
<dbReference type="InterPro" id="IPR034024">
    <property type="entry name" value="TNFRSF10_N"/>
</dbReference>
<dbReference type="PROSITE" id="PS50050">
    <property type="entry name" value="TNFR_NGFR_2"/>
    <property type="match status" value="2"/>
</dbReference>
<feature type="domain" description="TNFR-Cys" evidence="15">
    <location>
        <begin position="143"/>
        <end position="183"/>
    </location>
</feature>
<keyword evidence="3" id="KW-0053">Apoptosis</keyword>
<feature type="compositionally biased region" description="Low complexity" evidence="12">
    <location>
        <begin position="23"/>
        <end position="39"/>
    </location>
</feature>
<dbReference type="GO" id="GO:0005035">
    <property type="term" value="F:death receptor activity"/>
    <property type="evidence" value="ECO:0007669"/>
    <property type="project" value="UniProtKB-ARBA"/>
</dbReference>
<feature type="compositionally biased region" description="Polar residues" evidence="12">
    <location>
        <begin position="280"/>
        <end position="294"/>
    </location>
</feature>
<dbReference type="Gene3D" id="2.10.50.10">
    <property type="entry name" value="Tumor Necrosis Factor Receptor, subunit A, domain 2"/>
    <property type="match status" value="3"/>
</dbReference>
<keyword evidence="5" id="KW-0677">Repeat</keyword>
<gene>
    <name evidence="16" type="primary">LOC100057812</name>
</gene>
<dbReference type="Pfam" id="PF00531">
    <property type="entry name" value="Death"/>
    <property type="match status" value="1"/>
</dbReference>
<feature type="region of interest" description="Disordered" evidence="12">
    <location>
        <begin position="1"/>
        <end position="42"/>
    </location>
</feature>
<feature type="disulfide bond" evidence="11">
    <location>
        <begin position="165"/>
        <end position="183"/>
    </location>
</feature>
<dbReference type="SUPFAM" id="SSF47986">
    <property type="entry name" value="DEATH domain"/>
    <property type="match status" value="1"/>
</dbReference>
<dbReference type="FunFam" id="2.10.50.10:FF:000004">
    <property type="entry name" value="Tumor necrosis factor receptor superfamily member 6"/>
    <property type="match status" value="1"/>
</dbReference>
<keyword evidence="9" id="KW-0675">Receptor</keyword>
<evidence type="ECO:0000256" key="2">
    <source>
        <dbReference type="ARBA" id="ARBA00022692"/>
    </source>
</evidence>
<dbReference type="PANTHER" id="PTHR46330">
    <property type="entry name" value="TUMOR NECROSIS FACTOR RECEPTOR SUPERFAMILY MEMBER 10B"/>
    <property type="match status" value="1"/>
</dbReference>
<evidence type="ECO:0000256" key="6">
    <source>
        <dbReference type="ARBA" id="ARBA00022989"/>
    </source>
</evidence>
<dbReference type="GeneTree" id="ENSGT00940000162957"/>
<keyword evidence="2 13" id="KW-0812">Transmembrane</keyword>
<dbReference type="InterPro" id="IPR034029">
    <property type="entry name" value="TNFRSF10A/B_death"/>
</dbReference>
<protein>
    <submittedName>
        <fullName evidence="16">TNF receptor superfamily member 10b</fullName>
    </submittedName>
</protein>
<evidence type="ECO:0000256" key="4">
    <source>
        <dbReference type="ARBA" id="ARBA00022729"/>
    </source>
</evidence>
<name>F6SDD8_HORSE</name>
<reference evidence="16" key="3">
    <citation type="submission" date="2025-09" db="UniProtKB">
        <authorList>
            <consortium name="Ensembl"/>
        </authorList>
    </citation>
    <scope>IDENTIFICATION</scope>
    <source>
        <strain evidence="16">Thoroughbred</strain>
    </source>
</reference>
<evidence type="ECO:0000313" key="16">
    <source>
        <dbReference type="Ensembl" id="ENSECAP00000022028.3"/>
    </source>
</evidence>
<evidence type="ECO:0000256" key="11">
    <source>
        <dbReference type="PROSITE-ProRule" id="PRU00206"/>
    </source>
</evidence>
<dbReference type="GO" id="GO:0043065">
    <property type="term" value="P:positive regulation of apoptotic process"/>
    <property type="evidence" value="ECO:0000318"/>
    <property type="project" value="GO_Central"/>
</dbReference>
<reference evidence="16 17" key="1">
    <citation type="journal article" date="2009" name="Science">
        <title>Genome sequence, comparative analysis, and population genetics of the domestic horse.</title>
        <authorList>
            <consortium name="Broad Institute Genome Sequencing Platform"/>
            <consortium name="Broad Institute Whole Genome Assembly Team"/>
            <person name="Wade C.M."/>
            <person name="Giulotto E."/>
            <person name="Sigurdsson S."/>
            <person name="Zoli M."/>
            <person name="Gnerre S."/>
            <person name="Imsland F."/>
            <person name="Lear T.L."/>
            <person name="Adelson D.L."/>
            <person name="Bailey E."/>
            <person name="Bellone R.R."/>
            <person name="Bloecker H."/>
            <person name="Distl O."/>
            <person name="Edgar R.C."/>
            <person name="Garber M."/>
            <person name="Leeb T."/>
            <person name="Mauceli E."/>
            <person name="MacLeod J.N."/>
            <person name="Penedo M.C.T."/>
            <person name="Raison J.M."/>
            <person name="Sharpe T."/>
            <person name="Vogel J."/>
            <person name="Andersson L."/>
            <person name="Antczak D.F."/>
            <person name="Biagi T."/>
            <person name="Binns M.M."/>
            <person name="Chowdhary B.P."/>
            <person name="Coleman S.J."/>
            <person name="Della Valle G."/>
            <person name="Fryc S."/>
            <person name="Guerin G."/>
            <person name="Hasegawa T."/>
            <person name="Hill E.W."/>
            <person name="Jurka J."/>
            <person name="Kiialainen A."/>
            <person name="Lindgren G."/>
            <person name="Liu J."/>
            <person name="Magnani E."/>
            <person name="Mickelson J.R."/>
            <person name="Murray J."/>
            <person name="Nergadze S.G."/>
            <person name="Onofrio R."/>
            <person name="Pedroni S."/>
            <person name="Piras M.F."/>
            <person name="Raudsepp T."/>
            <person name="Rocchi M."/>
            <person name="Roeed K.H."/>
            <person name="Ryder O.A."/>
            <person name="Searle S."/>
            <person name="Skow L."/>
            <person name="Swinburne J.E."/>
            <person name="Syvaenen A.C."/>
            <person name="Tozaki T."/>
            <person name="Valberg S.J."/>
            <person name="Vaudin M."/>
            <person name="White J.R."/>
            <person name="Zody M.C."/>
            <person name="Lander E.S."/>
            <person name="Lindblad-Toh K."/>
        </authorList>
    </citation>
    <scope>NUCLEOTIDE SEQUENCE [LARGE SCALE GENOMIC DNA]</scope>
    <source>
        <strain evidence="16 17">Thoroughbred</strain>
    </source>
</reference>
<evidence type="ECO:0000256" key="1">
    <source>
        <dbReference type="ARBA" id="ARBA00004479"/>
    </source>
</evidence>
<feature type="domain" description="TNFR-Cys" evidence="15">
    <location>
        <begin position="101"/>
        <end position="142"/>
    </location>
</feature>
<dbReference type="InterPro" id="IPR020465">
    <property type="entry name" value="TNFR_10"/>
</dbReference>
<dbReference type="SMART" id="SM00005">
    <property type="entry name" value="DEATH"/>
    <property type="match status" value="1"/>
</dbReference>
<dbReference type="PROSITE" id="PS50017">
    <property type="entry name" value="DEATH_DOMAIN"/>
    <property type="match status" value="1"/>
</dbReference>
<keyword evidence="4" id="KW-0732">Signal</keyword>
<dbReference type="InParanoid" id="F6SDD8"/>
<evidence type="ECO:0000256" key="5">
    <source>
        <dbReference type="ARBA" id="ARBA00022737"/>
    </source>
</evidence>
<dbReference type="GO" id="GO:0045569">
    <property type="term" value="F:TRAIL binding"/>
    <property type="evidence" value="ECO:0007669"/>
    <property type="project" value="InterPro"/>
</dbReference>
<dbReference type="InterPro" id="IPR011029">
    <property type="entry name" value="DEATH-like_dom_sf"/>
</dbReference>
<proteinExistence type="predicted"/>
<dbReference type="GO" id="GO:0071260">
    <property type="term" value="P:cellular response to mechanical stimulus"/>
    <property type="evidence" value="ECO:0007669"/>
    <property type="project" value="UniProtKB-ARBA"/>
</dbReference>
<dbReference type="FunCoup" id="F6SDD8">
    <property type="interactions" value="31"/>
</dbReference>
<evidence type="ECO:0000256" key="12">
    <source>
        <dbReference type="SAM" id="MobiDB-lite"/>
    </source>
</evidence>
<dbReference type="InterPro" id="IPR000488">
    <property type="entry name" value="Death_dom"/>
</dbReference>
<keyword evidence="6 13" id="KW-1133">Transmembrane helix</keyword>
<feature type="disulfide bond" evidence="11">
    <location>
        <begin position="124"/>
        <end position="142"/>
    </location>
</feature>
<dbReference type="PaxDb" id="9796-ENSECAP00000022028"/>
<sequence>MTLPGVTQRRPELGALPNPAGQRGPSALAASGAPAGCAPGPRPAPGPRTLIFVLGTLLLGPAASAMIIRQERVHQQLAAPQMSTKCPAGYHVSEDSRSCTPCTDGVDYTSHKNLFSSCLPCSTCKSDEERIADCTRTEDTQCRCKRGTFHGEDFPEVCQTCRSRCPDGMVEAGPCTPWSDLKCVHQGSGTQASGEAPVPGEPVTVGLPTTPSRSSGNPWPVIGIVAVAVAVAVLLLGLTVYLYQRCILQGCEVDANCINRVFFLRSCPPRRPEALDNAYNETLNNRESSSTLVSEQELEGKEQAEPTGVSAQSPGEAEHLLGPAGAEGSQMRRRLLVPANGADPTESLQLFFDYFPRIVPFKSWKRLMRQLGLTQNEIDVMEAEITSHQDALYEMLTIWLKKTGRSASVNTLLDALETLGEKYAKETIQDHLLASGNPMGPKNTSPLAFMARQSRGIPWVAATKTGSPDVCRSYPLEDTGILEHSKGRA</sequence>
<reference evidence="16" key="2">
    <citation type="submission" date="2025-08" db="UniProtKB">
        <authorList>
            <consortium name="Ensembl"/>
        </authorList>
    </citation>
    <scope>IDENTIFICATION</scope>
    <source>
        <strain evidence="16">Thoroughbred</strain>
    </source>
</reference>
<feature type="region of interest" description="Disordered" evidence="12">
    <location>
        <begin position="280"/>
        <end position="323"/>
    </location>
</feature>